<evidence type="ECO:0000313" key="2">
    <source>
        <dbReference type="Proteomes" id="UP000786875"/>
    </source>
</evidence>
<protein>
    <submittedName>
        <fullName evidence="1">Uncharacterized protein</fullName>
    </submittedName>
</protein>
<organism evidence="1 2">
    <name type="scientific">Rosenbergiella australiborealis</name>
    <dbReference type="NCBI Taxonomy" id="1544696"/>
    <lineage>
        <taxon>Bacteria</taxon>
        <taxon>Pseudomonadati</taxon>
        <taxon>Pseudomonadota</taxon>
        <taxon>Gammaproteobacteria</taxon>
        <taxon>Enterobacterales</taxon>
        <taxon>Erwiniaceae</taxon>
        <taxon>Rosenbergiella</taxon>
    </lineage>
</organism>
<comment type="caution">
    <text evidence="1">The sequence shown here is derived from an EMBL/GenBank/DDBJ whole genome shotgun (WGS) entry which is preliminary data.</text>
</comment>
<dbReference type="RefSeq" id="WP_214215752.1">
    <property type="nucleotide sequence ID" value="NZ_JABBFO010000016.1"/>
</dbReference>
<gene>
    <name evidence="1" type="ORF">HGT73_13315</name>
</gene>
<keyword evidence="2" id="KW-1185">Reference proteome</keyword>
<dbReference type="EMBL" id="JABBFO010000016">
    <property type="protein sequence ID" value="MBT0728328.1"/>
    <property type="molecule type" value="Genomic_DNA"/>
</dbReference>
<dbReference type="Proteomes" id="UP000786875">
    <property type="component" value="Unassembled WGS sequence"/>
</dbReference>
<evidence type="ECO:0000313" key="1">
    <source>
        <dbReference type="EMBL" id="MBT0728328.1"/>
    </source>
</evidence>
<proteinExistence type="predicted"/>
<sequence>MIFFNKEFERNILSKVIKLPSIPNGISKLIDDGFIIHSDGCIFFKGKQPIDTGNDNEIFFDKTEQECFYNELRVSDYIEGDIVSVAVNVSEMIAEKLHKTLPSKSFEIVTSFDNFEGEIDAVIKLHTLREEEVPYIDLQSIDEYQQPIFICRTG</sequence>
<reference evidence="1 2" key="1">
    <citation type="submission" date="2020-04" db="EMBL/GenBank/DDBJ databases">
        <title>Genome sequencing of Rosenbergiella species.</title>
        <authorList>
            <person name="Alvarez-Perez S."/>
            <person name="Lievens B."/>
        </authorList>
    </citation>
    <scope>NUCLEOTIDE SEQUENCE [LARGE SCALE GENOMIC DNA]</scope>
    <source>
        <strain evidence="1 2">CdVSA20.1</strain>
    </source>
</reference>
<accession>A0ABS5T9D0</accession>
<name>A0ABS5T9D0_9GAMM</name>